<dbReference type="EMBL" id="BMVU01000011">
    <property type="protein sequence ID" value="GGX73402.1"/>
    <property type="molecule type" value="Genomic_DNA"/>
</dbReference>
<accession>A0A918KTY6</accession>
<evidence type="ECO:0000313" key="3">
    <source>
        <dbReference type="Proteomes" id="UP000619244"/>
    </source>
</evidence>
<reference evidence="2" key="2">
    <citation type="submission" date="2020-09" db="EMBL/GenBank/DDBJ databases">
        <authorList>
            <person name="Sun Q."/>
            <person name="Ohkuma M."/>
        </authorList>
    </citation>
    <scope>NUCLEOTIDE SEQUENCE</scope>
    <source>
        <strain evidence="2">JCM 4790</strain>
    </source>
</reference>
<reference evidence="2" key="1">
    <citation type="journal article" date="2014" name="Int. J. Syst. Evol. Microbiol.">
        <title>Complete genome sequence of Corynebacterium casei LMG S-19264T (=DSM 44701T), isolated from a smear-ripened cheese.</title>
        <authorList>
            <consortium name="US DOE Joint Genome Institute (JGI-PGF)"/>
            <person name="Walter F."/>
            <person name="Albersmeier A."/>
            <person name="Kalinowski J."/>
            <person name="Ruckert C."/>
        </authorList>
    </citation>
    <scope>NUCLEOTIDE SEQUENCE</scope>
    <source>
        <strain evidence="2">JCM 4790</strain>
    </source>
</reference>
<organism evidence="2 3">
    <name type="scientific">Streptomyces minutiscleroticus</name>
    <dbReference type="NCBI Taxonomy" id="68238"/>
    <lineage>
        <taxon>Bacteria</taxon>
        <taxon>Bacillati</taxon>
        <taxon>Actinomycetota</taxon>
        <taxon>Actinomycetes</taxon>
        <taxon>Kitasatosporales</taxon>
        <taxon>Streptomycetaceae</taxon>
        <taxon>Streptomyces</taxon>
    </lineage>
</organism>
<feature type="compositionally biased region" description="Basic and acidic residues" evidence="1">
    <location>
        <begin position="19"/>
        <end position="31"/>
    </location>
</feature>
<keyword evidence="3" id="KW-1185">Reference proteome</keyword>
<dbReference type="Proteomes" id="UP000619244">
    <property type="component" value="Unassembled WGS sequence"/>
</dbReference>
<evidence type="ECO:0000313" key="2">
    <source>
        <dbReference type="EMBL" id="GGX73402.1"/>
    </source>
</evidence>
<comment type="caution">
    <text evidence="2">The sequence shown here is derived from an EMBL/GenBank/DDBJ whole genome shotgun (WGS) entry which is preliminary data.</text>
</comment>
<sequence>MRGTPRAPAPSPYPALRGPEPHLRTDPDPVRTDALPLPGQAPRPGRAPRTAPRTTKSTLPGTDAPSGAVTTERPLRVPHTSTR</sequence>
<name>A0A918KTY6_9ACTN</name>
<dbReference type="AlphaFoldDB" id="A0A918KTY6"/>
<feature type="compositionally biased region" description="Low complexity" evidence="1">
    <location>
        <begin position="34"/>
        <end position="54"/>
    </location>
</feature>
<gene>
    <name evidence="2" type="ORF">GCM10010358_29910</name>
</gene>
<feature type="region of interest" description="Disordered" evidence="1">
    <location>
        <begin position="1"/>
        <end position="83"/>
    </location>
</feature>
<proteinExistence type="predicted"/>
<evidence type="ECO:0000256" key="1">
    <source>
        <dbReference type="SAM" id="MobiDB-lite"/>
    </source>
</evidence>
<protein>
    <submittedName>
        <fullName evidence="2">Uncharacterized protein</fullName>
    </submittedName>
</protein>